<evidence type="ECO:0000313" key="3">
    <source>
        <dbReference type="Proteomes" id="UP000054018"/>
    </source>
</evidence>
<name>A0A0C9Z4S1_9AGAM</name>
<protein>
    <submittedName>
        <fullName evidence="2">Uncharacterized protein</fullName>
    </submittedName>
</protein>
<feature type="region of interest" description="Disordered" evidence="1">
    <location>
        <begin position="50"/>
        <end position="91"/>
    </location>
</feature>
<accession>A0A0C9Z4S1</accession>
<proteinExistence type="predicted"/>
<sequence length="199" mass="21517">MSPITPASFSHPIVPSYPASSVGTANPPSTVSASTDITFNWQLDLSHSHTPTSFAPPSVPSSVAPSNISSIKPSSSISAHMENSQKWRADDEDNSIISGKTTALDNQIEKFGNLCETVSDNSSFMCRLVSVLETKTKDDKTSCPPLDSVVYQARQKLLEMDKDMVLANELILIFQLFQDNGGYADGYLQLTDDPDLVTA</sequence>
<dbReference type="EMBL" id="KN833827">
    <property type="protein sequence ID" value="KIK17442.1"/>
    <property type="molecule type" value="Genomic_DNA"/>
</dbReference>
<evidence type="ECO:0000256" key="1">
    <source>
        <dbReference type="SAM" id="MobiDB-lite"/>
    </source>
</evidence>
<gene>
    <name evidence="2" type="ORF">PISMIDRAFT_15073</name>
</gene>
<organism evidence="2 3">
    <name type="scientific">Pisolithus microcarpus 441</name>
    <dbReference type="NCBI Taxonomy" id="765257"/>
    <lineage>
        <taxon>Eukaryota</taxon>
        <taxon>Fungi</taxon>
        <taxon>Dikarya</taxon>
        <taxon>Basidiomycota</taxon>
        <taxon>Agaricomycotina</taxon>
        <taxon>Agaricomycetes</taxon>
        <taxon>Agaricomycetidae</taxon>
        <taxon>Boletales</taxon>
        <taxon>Sclerodermatineae</taxon>
        <taxon>Pisolithaceae</taxon>
        <taxon>Pisolithus</taxon>
    </lineage>
</organism>
<evidence type="ECO:0000313" key="2">
    <source>
        <dbReference type="EMBL" id="KIK17442.1"/>
    </source>
</evidence>
<keyword evidence="3" id="KW-1185">Reference proteome</keyword>
<dbReference type="Proteomes" id="UP000054018">
    <property type="component" value="Unassembled WGS sequence"/>
</dbReference>
<reference evidence="3" key="2">
    <citation type="submission" date="2015-01" db="EMBL/GenBank/DDBJ databases">
        <title>Evolutionary Origins and Diversification of the Mycorrhizal Mutualists.</title>
        <authorList>
            <consortium name="DOE Joint Genome Institute"/>
            <consortium name="Mycorrhizal Genomics Consortium"/>
            <person name="Kohler A."/>
            <person name="Kuo A."/>
            <person name="Nagy L.G."/>
            <person name="Floudas D."/>
            <person name="Copeland A."/>
            <person name="Barry K.W."/>
            <person name="Cichocki N."/>
            <person name="Veneault-Fourrey C."/>
            <person name="LaButti K."/>
            <person name="Lindquist E.A."/>
            <person name="Lipzen A."/>
            <person name="Lundell T."/>
            <person name="Morin E."/>
            <person name="Murat C."/>
            <person name="Riley R."/>
            <person name="Ohm R."/>
            <person name="Sun H."/>
            <person name="Tunlid A."/>
            <person name="Henrissat B."/>
            <person name="Grigoriev I.V."/>
            <person name="Hibbett D.S."/>
            <person name="Martin F."/>
        </authorList>
    </citation>
    <scope>NUCLEOTIDE SEQUENCE [LARGE SCALE GENOMIC DNA]</scope>
    <source>
        <strain evidence="3">441</strain>
    </source>
</reference>
<dbReference type="AlphaFoldDB" id="A0A0C9Z4S1"/>
<dbReference type="HOGENOM" id="CLU_1372687_0_0_1"/>
<reference evidence="2 3" key="1">
    <citation type="submission" date="2014-04" db="EMBL/GenBank/DDBJ databases">
        <authorList>
            <consortium name="DOE Joint Genome Institute"/>
            <person name="Kuo A."/>
            <person name="Kohler A."/>
            <person name="Costa M.D."/>
            <person name="Nagy L.G."/>
            <person name="Floudas D."/>
            <person name="Copeland A."/>
            <person name="Barry K.W."/>
            <person name="Cichocki N."/>
            <person name="Veneault-Fourrey C."/>
            <person name="LaButti K."/>
            <person name="Lindquist E.A."/>
            <person name="Lipzen A."/>
            <person name="Lundell T."/>
            <person name="Morin E."/>
            <person name="Murat C."/>
            <person name="Sun H."/>
            <person name="Tunlid A."/>
            <person name="Henrissat B."/>
            <person name="Grigoriev I.V."/>
            <person name="Hibbett D.S."/>
            <person name="Martin F."/>
            <person name="Nordberg H.P."/>
            <person name="Cantor M.N."/>
            <person name="Hua S.X."/>
        </authorList>
    </citation>
    <scope>NUCLEOTIDE SEQUENCE [LARGE SCALE GENOMIC DNA]</scope>
    <source>
        <strain evidence="2 3">441</strain>
    </source>
</reference>
<feature type="compositionally biased region" description="Low complexity" evidence="1">
    <location>
        <begin position="50"/>
        <end position="78"/>
    </location>
</feature>